<dbReference type="EnsemblMetazoa" id="GPAI007215-RA">
    <property type="protein sequence ID" value="GPAI007215-PA"/>
    <property type="gene ID" value="GPAI007215"/>
</dbReference>
<proteinExistence type="predicted"/>
<dbReference type="AlphaFoldDB" id="A0A1A9Z8R8"/>
<dbReference type="Proteomes" id="UP000092445">
    <property type="component" value="Unassembled WGS sequence"/>
</dbReference>
<reference evidence="2" key="2">
    <citation type="submission" date="2020-05" db="UniProtKB">
        <authorList>
            <consortium name="EnsemblMetazoa"/>
        </authorList>
    </citation>
    <scope>IDENTIFICATION</scope>
    <source>
        <strain evidence="2">IAEA</strain>
    </source>
</reference>
<accession>A0A1A9Z8R8</accession>
<keyword evidence="1" id="KW-0472">Membrane</keyword>
<organism evidence="2 3">
    <name type="scientific">Glossina pallidipes</name>
    <name type="common">Tsetse fly</name>
    <dbReference type="NCBI Taxonomy" id="7398"/>
    <lineage>
        <taxon>Eukaryota</taxon>
        <taxon>Metazoa</taxon>
        <taxon>Ecdysozoa</taxon>
        <taxon>Arthropoda</taxon>
        <taxon>Hexapoda</taxon>
        <taxon>Insecta</taxon>
        <taxon>Pterygota</taxon>
        <taxon>Neoptera</taxon>
        <taxon>Endopterygota</taxon>
        <taxon>Diptera</taxon>
        <taxon>Brachycera</taxon>
        <taxon>Muscomorpha</taxon>
        <taxon>Hippoboscoidea</taxon>
        <taxon>Glossinidae</taxon>
        <taxon>Glossina</taxon>
    </lineage>
</organism>
<reference evidence="3" key="1">
    <citation type="submission" date="2014-03" db="EMBL/GenBank/DDBJ databases">
        <authorList>
            <person name="Aksoy S."/>
            <person name="Warren W."/>
            <person name="Wilson R.K."/>
        </authorList>
    </citation>
    <scope>NUCLEOTIDE SEQUENCE [LARGE SCALE GENOMIC DNA]</scope>
    <source>
        <strain evidence="3">IAEA</strain>
    </source>
</reference>
<sequence>MNWRLMKKREILKYTPVENLKEICRNYLSVEVQLKAGTENSLLKISFCEPFKRLSIALRCNQYGGGSGGWPGSVVLLFRLIFALVVGLLAARAALTIITGGVRRRNFCGSYRSSNPVGYVIINWTIS</sequence>
<keyword evidence="3" id="KW-1185">Reference proteome</keyword>
<dbReference type="VEuPathDB" id="VectorBase:GPAI007215"/>
<evidence type="ECO:0000313" key="3">
    <source>
        <dbReference type="Proteomes" id="UP000092445"/>
    </source>
</evidence>
<evidence type="ECO:0000256" key="1">
    <source>
        <dbReference type="SAM" id="Phobius"/>
    </source>
</evidence>
<keyword evidence="1" id="KW-0812">Transmembrane</keyword>
<feature type="transmembrane region" description="Helical" evidence="1">
    <location>
        <begin position="76"/>
        <end position="95"/>
    </location>
</feature>
<evidence type="ECO:0000313" key="2">
    <source>
        <dbReference type="EnsemblMetazoa" id="GPAI007215-PA"/>
    </source>
</evidence>
<protein>
    <submittedName>
        <fullName evidence="2">Uncharacterized protein</fullName>
    </submittedName>
</protein>
<keyword evidence="1" id="KW-1133">Transmembrane helix</keyword>
<name>A0A1A9Z8R8_GLOPL</name>